<accession>A0A834DSI0</accession>
<gene>
    <name evidence="2" type="ORF">HJG60_008189</name>
</gene>
<organism evidence="2 3">
    <name type="scientific">Phyllostomus discolor</name>
    <name type="common">pale spear-nosed bat</name>
    <dbReference type="NCBI Taxonomy" id="89673"/>
    <lineage>
        <taxon>Eukaryota</taxon>
        <taxon>Metazoa</taxon>
        <taxon>Chordata</taxon>
        <taxon>Craniata</taxon>
        <taxon>Vertebrata</taxon>
        <taxon>Euteleostomi</taxon>
        <taxon>Mammalia</taxon>
        <taxon>Eutheria</taxon>
        <taxon>Laurasiatheria</taxon>
        <taxon>Chiroptera</taxon>
        <taxon>Yangochiroptera</taxon>
        <taxon>Phyllostomidae</taxon>
        <taxon>Phyllostominae</taxon>
        <taxon>Phyllostomus</taxon>
    </lineage>
</organism>
<evidence type="ECO:0000313" key="2">
    <source>
        <dbReference type="EMBL" id="KAF6088342.1"/>
    </source>
</evidence>
<evidence type="ECO:0000313" key="3">
    <source>
        <dbReference type="Proteomes" id="UP000664940"/>
    </source>
</evidence>
<name>A0A834DSI0_9CHIR</name>
<dbReference type="AlphaFoldDB" id="A0A834DSI0"/>
<dbReference type="Proteomes" id="UP000664940">
    <property type="component" value="Unassembled WGS sequence"/>
</dbReference>
<reference evidence="2 3" key="1">
    <citation type="journal article" date="2020" name="Nature">
        <title>Six reference-quality genomes reveal evolution of bat adaptations.</title>
        <authorList>
            <person name="Jebb D."/>
            <person name="Huang Z."/>
            <person name="Pippel M."/>
            <person name="Hughes G.M."/>
            <person name="Lavrichenko K."/>
            <person name="Devanna P."/>
            <person name="Winkler S."/>
            <person name="Jermiin L.S."/>
            <person name="Skirmuntt E.C."/>
            <person name="Katzourakis A."/>
            <person name="Burkitt-Gray L."/>
            <person name="Ray D.A."/>
            <person name="Sullivan K.A.M."/>
            <person name="Roscito J.G."/>
            <person name="Kirilenko B.M."/>
            <person name="Davalos L.M."/>
            <person name="Corthals A.P."/>
            <person name="Power M.L."/>
            <person name="Jones G."/>
            <person name="Ransome R.D."/>
            <person name="Dechmann D.K.N."/>
            <person name="Locatelli A.G."/>
            <person name="Puechmaille S.J."/>
            <person name="Fedrigo O."/>
            <person name="Jarvis E.D."/>
            <person name="Hiller M."/>
            <person name="Vernes S.C."/>
            <person name="Myers E.W."/>
            <person name="Teeling E.C."/>
        </authorList>
    </citation>
    <scope>NUCLEOTIDE SEQUENCE [LARGE SCALE GENOMIC DNA]</scope>
    <source>
        <strain evidence="2">Bat1K_MPI-CBG_1</strain>
    </source>
</reference>
<comment type="caution">
    <text evidence="2">The sequence shown here is derived from an EMBL/GenBank/DDBJ whole genome shotgun (WGS) entry which is preliminary data.</text>
</comment>
<feature type="region of interest" description="Disordered" evidence="1">
    <location>
        <begin position="1"/>
        <end position="26"/>
    </location>
</feature>
<dbReference type="EMBL" id="JABVXQ010000010">
    <property type="protein sequence ID" value="KAF6088342.1"/>
    <property type="molecule type" value="Genomic_DNA"/>
</dbReference>
<protein>
    <submittedName>
        <fullName evidence="2">Uncharacterized protein</fullName>
    </submittedName>
</protein>
<sequence>MLRGSLGLPGSRAWVKKDTSGKAGSRPVRRLEAISCGKRRHSRLTSTFASDAVLQSAQRLLAPGSLSPPRLSLSSHLTARWAEAYRHFRHAQRTCAESTATFSLERLRGCRLAAWARRREDAQAALLLLSRHLGLGRGS</sequence>
<evidence type="ECO:0000256" key="1">
    <source>
        <dbReference type="SAM" id="MobiDB-lite"/>
    </source>
</evidence>
<proteinExistence type="predicted"/>